<evidence type="ECO:0000256" key="6">
    <source>
        <dbReference type="ARBA" id="ARBA00023136"/>
    </source>
</evidence>
<reference evidence="9" key="1">
    <citation type="submission" date="2016-10" db="EMBL/GenBank/DDBJ databases">
        <authorList>
            <person name="Varghese N."/>
            <person name="Submissions S."/>
        </authorList>
    </citation>
    <scope>NUCLEOTIDE SEQUENCE [LARGE SCALE GENOMIC DNA]</scope>
    <source>
        <strain evidence="9">DSM 17616</strain>
    </source>
</reference>
<keyword evidence="2" id="KW-0813">Transport</keyword>
<evidence type="ECO:0000256" key="7">
    <source>
        <dbReference type="SAM" id="Phobius"/>
    </source>
</evidence>
<dbReference type="Proteomes" id="UP000199371">
    <property type="component" value="Unassembled WGS sequence"/>
</dbReference>
<gene>
    <name evidence="8" type="ORF">SAMN05660691_01505</name>
</gene>
<evidence type="ECO:0000256" key="4">
    <source>
        <dbReference type="ARBA" id="ARBA00022692"/>
    </source>
</evidence>
<dbReference type="EMBL" id="FNXF01000004">
    <property type="protein sequence ID" value="SEH79813.1"/>
    <property type="molecule type" value="Genomic_DNA"/>
</dbReference>
<protein>
    <submittedName>
        <fullName evidence="8">Uncharacterized membrane protein</fullName>
    </submittedName>
</protein>
<keyword evidence="4 7" id="KW-0812">Transmembrane</keyword>
<keyword evidence="3" id="KW-1003">Cell membrane</keyword>
<feature type="transmembrane region" description="Helical" evidence="7">
    <location>
        <begin position="37"/>
        <end position="65"/>
    </location>
</feature>
<evidence type="ECO:0000256" key="3">
    <source>
        <dbReference type="ARBA" id="ARBA00022475"/>
    </source>
</evidence>
<dbReference type="RefSeq" id="WP_092791884.1">
    <property type="nucleotide sequence ID" value="NZ_FNXF01000004.1"/>
</dbReference>
<keyword evidence="5 7" id="KW-1133">Transmembrane helix</keyword>
<dbReference type="GO" id="GO:0005886">
    <property type="term" value="C:plasma membrane"/>
    <property type="evidence" value="ECO:0007669"/>
    <property type="project" value="UniProtKB-SubCell"/>
</dbReference>
<feature type="transmembrane region" description="Helical" evidence="7">
    <location>
        <begin position="101"/>
        <end position="123"/>
    </location>
</feature>
<comment type="subcellular location">
    <subcellularLocation>
        <location evidence="1">Cell membrane</location>
        <topology evidence="1">Multi-pass membrane protein</topology>
    </subcellularLocation>
</comment>
<feature type="transmembrane region" description="Helical" evidence="7">
    <location>
        <begin position="172"/>
        <end position="197"/>
    </location>
</feature>
<dbReference type="STRING" id="173990.SAMN05660691_01505"/>
<sequence length="215" mass="24779">MTSWQIAGAFSALAVLLYFYPREFMPKLKAEPGYQHFVFASVVVLSLLWSVQAGIQPGLNLHFLLLTTLVLCHGWRIANWICLLPMLLLIAFGKLPWADAGLYALVSFILPGLFSYTLFLASYRYLTRHLFVYIFVAGFLTAALTIVLQISLTSLWFGLEGRYSWHIITNDYWLLALLIWFPEALLNGSAITLMAIYRPHWLRTFYDREYLSPER</sequence>
<feature type="transmembrane region" description="Helical" evidence="7">
    <location>
        <begin position="130"/>
        <end position="152"/>
    </location>
</feature>
<accession>A0A1H6KW08</accession>
<evidence type="ECO:0000313" key="8">
    <source>
        <dbReference type="EMBL" id="SEH79813.1"/>
    </source>
</evidence>
<dbReference type="OrthoDB" id="5297929at2"/>
<keyword evidence="6 7" id="KW-0472">Membrane</keyword>
<dbReference type="GO" id="GO:0000041">
    <property type="term" value="P:transition metal ion transport"/>
    <property type="evidence" value="ECO:0007669"/>
    <property type="project" value="InterPro"/>
</dbReference>
<evidence type="ECO:0000313" key="9">
    <source>
        <dbReference type="Proteomes" id="UP000199371"/>
    </source>
</evidence>
<proteinExistence type="predicted"/>
<evidence type="ECO:0000256" key="2">
    <source>
        <dbReference type="ARBA" id="ARBA00022448"/>
    </source>
</evidence>
<evidence type="ECO:0000256" key="1">
    <source>
        <dbReference type="ARBA" id="ARBA00004651"/>
    </source>
</evidence>
<dbReference type="AlphaFoldDB" id="A0A1H6KW08"/>
<keyword evidence="9" id="KW-1185">Reference proteome</keyword>
<dbReference type="InterPro" id="IPR002751">
    <property type="entry name" value="CbiM/NikMN"/>
</dbReference>
<evidence type="ECO:0000256" key="5">
    <source>
        <dbReference type="ARBA" id="ARBA00022989"/>
    </source>
</evidence>
<dbReference type="Pfam" id="PF01891">
    <property type="entry name" value="CbiM"/>
    <property type="match status" value="1"/>
</dbReference>
<organism evidence="8 9">
    <name type="scientific">Rheinheimera pacifica</name>
    <dbReference type="NCBI Taxonomy" id="173990"/>
    <lineage>
        <taxon>Bacteria</taxon>
        <taxon>Pseudomonadati</taxon>
        <taxon>Pseudomonadota</taxon>
        <taxon>Gammaproteobacteria</taxon>
        <taxon>Chromatiales</taxon>
        <taxon>Chromatiaceae</taxon>
        <taxon>Rheinheimera</taxon>
    </lineage>
</organism>
<name>A0A1H6KW08_9GAMM</name>